<comment type="caution">
    <text evidence="2">The sequence shown here is derived from an EMBL/GenBank/DDBJ whole genome shotgun (WGS) entry which is preliminary data.</text>
</comment>
<feature type="region of interest" description="Disordered" evidence="1">
    <location>
        <begin position="1"/>
        <end position="22"/>
    </location>
</feature>
<evidence type="ECO:0000313" key="2">
    <source>
        <dbReference type="EMBL" id="MBL1102395.1"/>
    </source>
</evidence>
<gene>
    <name evidence="2" type="ORF">JK363_38450</name>
</gene>
<dbReference type="Proteomes" id="UP000634229">
    <property type="component" value="Unassembled WGS sequence"/>
</dbReference>
<evidence type="ECO:0000313" key="3">
    <source>
        <dbReference type="Proteomes" id="UP000634229"/>
    </source>
</evidence>
<protein>
    <submittedName>
        <fullName evidence="2">Integrase</fullName>
    </submittedName>
</protein>
<keyword evidence="3" id="KW-1185">Reference proteome</keyword>
<proteinExistence type="predicted"/>
<name>A0ABS1NQN2_9ACTN</name>
<evidence type="ECO:0000256" key="1">
    <source>
        <dbReference type="SAM" id="MobiDB-lite"/>
    </source>
</evidence>
<dbReference type="EMBL" id="JAERRF010000044">
    <property type="protein sequence ID" value="MBL1102395.1"/>
    <property type="molecule type" value="Genomic_DNA"/>
</dbReference>
<feature type="compositionally biased region" description="Polar residues" evidence="1">
    <location>
        <begin position="9"/>
        <end position="19"/>
    </location>
</feature>
<reference evidence="2 3" key="1">
    <citation type="submission" date="2021-01" db="EMBL/GenBank/DDBJ databases">
        <title>WGS of actinomycetes isolated from Thailand.</title>
        <authorList>
            <person name="Thawai C."/>
        </authorList>
    </citation>
    <scope>NUCLEOTIDE SEQUENCE [LARGE SCALE GENOMIC DNA]</scope>
    <source>
        <strain evidence="2 3">CA1R205</strain>
    </source>
</reference>
<organism evidence="2 3">
    <name type="scientific">Streptomyces coffeae</name>
    <dbReference type="NCBI Taxonomy" id="621382"/>
    <lineage>
        <taxon>Bacteria</taxon>
        <taxon>Bacillati</taxon>
        <taxon>Actinomycetota</taxon>
        <taxon>Actinomycetes</taxon>
        <taxon>Kitasatosporales</taxon>
        <taxon>Streptomycetaceae</taxon>
        <taxon>Streptomyces</taxon>
    </lineage>
</organism>
<accession>A0ABS1NQN2</accession>
<sequence>MERAPSWSRLPTGQFTLANSDHRSHPAQNWALHRFPRWRNANARHSDVLAAQRKERVRIRSEKGLRWGGCPLATAT</sequence>